<sequence>MTQRAIVIGATGGIGAALAAALTEQGATVDALSRKGEHRIDILDEALIADAAARIAEGPAPRLVIVATGMLHEPGLMPERSIRDLDGDRLLRSYALNAVGPALVAKHFLPLLPRDGRSVFAVLGARVGSIGDNRLGGWTGYRMAKAALAMLVRNIAIETTRRAPEAICVGLHPGTVATELSLPFRRNLAEGQLTPPETAAANLLRVIAGLTPADSGNMLAWDGQTIAP</sequence>
<dbReference type="PRINTS" id="PR00081">
    <property type="entry name" value="GDHRDH"/>
</dbReference>
<organism evidence="1 2">
    <name type="scientific">Sphingomonas arantia</name>
    <dbReference type="NCBI Taxonomy" id="1460676"/>
    <lineage>
        <taxon>Bacteria</taxon>
        <taxon>Pseudomonadati</taxon>
        <taxon>Pseudomonadota</taxon>
        <taxon>Alphaproteobacteria</taxon>
        <taxon>Sphingomonadales</taxon>
        <taxon>Sphingomonadaceae</taxon>
        <taxon>Sphingomonas</taxon>
    </lineage>
</organism>
<dbReference type="EMBL" id="JBHUGS010000002">
    <property type="protein sequence ID" value="MFD1951114.1"/>
    <property type="molecule type" value="Genomic_DNA"/>
</dbReference>
<evidence type="ECO:0000313" key="1">
    <source>
        <dbReference type="EMBL" id="MFD1951114.1"/>
    </source>
</evidence>
<dbReference type="Pfam" id="PF13561">
    <property type="entry name" value="adh_short_C2"/>
    <property type="match status" value="1"/>
</dbReference>
<accession>A0ABW4TZA4</accession>
<keyword evidence="2" id="KW-1185">Reference proteome</keyword>
<gene>
    <name evidence="1" type="ORF">ACFSGX_10090</name>
</gene>
<name>A0ABW4TZA4_9SPHN</name>
<dbReference type="InterPro" id="IPR051468">
    <property type="entry name" value="Fungal_SecMetab_SDRs"/>
</dbReference>
<protein>
    <submittedName>
        <fullName evidence="1">SDR family oxidoreductase</fullName>
    </submittedName>
</protein>
<dbReference type="Proteomes" id="UP001597400">
    <property type="component" value="Unassembled WGS sequence"/>
</dbReference>
<reference evidence="2" key="1">
    <citation type="journal article" date="2019" name="Int. J. Syst. Evol. Microbiol.">
        <title>The Global Catalogue of Microorganisms (GCM) 10K type strain sequencing project: providing services to taxonomists for standard genome sequencing and annotation.</title>
        <authorList>
            <consortium name="The Broad Institute Genomics Platform"/>
            <consortium name="The Broad Institute Genome Sequencing Center for Infectious Disease"/>
            <person name="Wu L."/>
            <person name="Ma J."/>
        </authorList>
    </citation>
    <scope>NUCLEOTIDE SEQUENCE [LARGE SCALE GENOMIC DNA]</scope>
    <source>
        <strain evidence="2">CGMCC 1.12702</strain>
    </source>
</reference>
<dbReference type="InterPro" id="IPR002347">
    <property type="entry name" value="SDR_fam"/>
</dbReference>
<proteinExistence type="predicted"/>
<dbReference type="SUPFAM" id="SSF51735">
    <property type="entry name" value="NAD(P)-binding Rossmann-fold domains"/>
    <property type="match status" value="1"/>
</dbReference>
<dbReference type="PANTHER" id="PTHR43544:SF12">
    <property type="entry name" value="NAD(P)-BINDING ROSSMANN-FOLD SUPERFAMILY PROTEIN"/>
    <property type="match status" value="1"/>
</dbReference>
<evidence type="ECO:0000313" key="2">
    <source>
        <dbReference type="Proteomes" id="UP001597400"/>
    </source>
</evidence>
<dbReference type="InterPro" id="IPR036291">
    <property type="entry name" value="NAD(P)-bd_dom_sf"/>
</dbReference>
<dbReference type="RefSeq" id="WP_380929565.1">
    <property type="nucleotide sequence ID" value="NZ_JBHUGS010000002.1"/>
</dbReference>
<dbReference type="Gene3D" id="3.40.50.720">
    <property type="entry name" value="NAD(P)-binding Rossmann-like Domain"/>
    <property type="match status" value="1"/>
</dbReference>
<dbReference type="PANTHER" id="PTHR43544">
    <property type="entry name" value="SHORT-CHAIN DEHYDROGENASE/REDUCTASE"/>
    <property type="match status" value="1"/>
</dbReference>
<comment type="caution">
    <text evidence="1">The sequence shown here is derived from an EMBL/GenBank/DDBJ whole genome shotgun (WGS) entry which is preliminary data.</text>
</comment>